<protein>
    <submittedName>
        <fullName evidence="4">Unannotated protein</fullName>
    </submittedName>
</protein>
<feature type="compositionally biased region" description="Low complexity" evidence="1">
    <location>
        <begin position="178"/>
        <end position="215"/>
    </location>
</feature>
<proteinExistence type="predicted"/>
<dbReference type="Pfam" id="PF08486">
    <property type="entry name" value="SpoIID"/>
    <property type="match status" value="1"/>
</dbReference>
<dbReference type="InterPro" id="IPR013486">
    <property type="entry name" value="SpoIID/LytB"/>
</dbReference>
<name>A0A6J6PSL2_9ZZZZ</name>
<evidence type="ECO:0000259" key="2">
    <source>
        <dbReference type="Pfam" id="PF01471"/>
    </source>
</evidence>
<dbReference type="GO" id="GO:0030435">
    <property type="term" value="P:sporulation resulting in formation of a cellular spore"/>
    <property type="evidence" value="ECO:0007669"/>
    <property type="project" value="InterPro"/>
</dbReference>
<dbReference type="EMBL" id="CAEZYY010000010">
    <property type="protein sequence ID" value="CAB4750264.1"/>
    <property type="molecule type" value="Genomic_DNA"/>
</dbReference>
<evidence type="ECO:0000313" key="6">
    <source>
        <dbReference type="EMBL" id="CAB5066884.1"/>
    </source>
</evidence>
<dbReference type="InterPro" id="IPR036365">
    <property type="entry name" value="PGBD-like_sf"/>
</dbReference>
<feature type="domain" description="Sporulation stage II protein D amidase enhancer LytB N-terminal" evidence="3">
    <location>
        <begin position="288"/>
        <end position="389"/>
    </location>
</feature>
<dbReference type="EMBL" id="CAFBQP010000086">
    <property type="protein sequence ID" value="CAB5066884.1"/>
    <property type="molecule type" value="Genomic_DNA"/>
</dbReference>
<dbReference type="NCBIfam" id="TIGR02669">
    <property type="entry name" value="SpoIID_LytB"/>
    <property type="match status" value="1"/>
</dbReference>
<gene>
    <name evidence="4" type="ORF">UFOPK2602_00625</name>
    <name evidence="5" type="ORF">UFOPK2806_00970</name>
    <name evidence="6" type="ORF">UFOPK4306_01935</name>
</gene>
<dbReference type="EMBL" id="CAEZXX010000031">
    <property type="protein sequence ID" value="CAB4701769.1"/>
    <property type="molecule type" value="Genomic_DNA"/>
</dbReference>
<evidence type="ECO:0000313" key="4">
    <source>
        <dbReference type="EMBL" id="CAB4701769.1"/>
    </source>
</evidence>
<organism evidence="4">
    <name type="scientific">freshwater metagenome</name>
    <dbReference type="NCBI Taxonomy" id="449393"/>
    <lineage>
        <taxon>unclassified sequences</taxon>
        <taxon>metagenomes</taxon>
        <taxon>ecological metagenomes</taxon>
    </lineage>
</organism>
<dbReference type="Gene3D" id="1.10.101.10">
    <property type="entry name" value="PGBD-like superfamily/PGBD"/>
    <property type="match status" value="1"/>
</dbReference>
<evidence type="ECO:0000256" key="1">
    <source>
        <dbReference type="SAM" id="MobiDB-lite"/>
    </source>
</evidence>
<dbReference type="SUPFAM" id="SSF47090">
    <property type="entry name" value="PGBD-like"/>
    <property type="match status" value="1"/>
</dbReference>
<dbReference type="Pfam" id="PF01471">
    <property type="entry name" value="PG_binding_1"/>
    <property type="match status" value="1"/>
</dbReference>
<feature type="compositionally biased region" description="Low complexity" evidence="1">
    <location>
        <begin position="730"/>
        <end position="743"/>
    </location>
</feature>
<reference evidence="4" key="1">
    <citation type="submission" date="2020-05" db="EMBL/GenBank/DDBJ databases">
        <authorList>
            <person name="Chiriac C."/>
            <person name="Salcher M."/>
            <person name="Ghai R."/>
            <person name="Kavagutti S V."/>
        </authorList>
    </citation>
    <scope>NUCLEOTIDE SEQUENCE</scope>
</reference>
<accession>A0A6J6PSL2</accession>
<evidence type="ECO:0000313" key="5">
    <source>
        <dbReference type="EMBL" id="CAB4750264.1"/>
    </source>
</evidence>
<feature type="domain" description="Peptidoglycan binding-like" evidence="2">
    <location>
        <begin position="758"/>
        <end position="813"/>
    </location>
</feature>
<dbReference type="InterPro" id="IPR013693">
    <property type="entry name" value="SpoIID/LytB_N"/>
</dbReference>
<sequence length="815" mass="85990">MFYRALRSFNRQRIAILAVGALVVGVPVLRTATSARASVSTVQSVVIDGRGNGHGAGLSQWGALGWATQYDKTWQEILGIYYTNTSLGQVKDSDFQNTPVGHMRVQLSALDGLQTAVISESTALSTTVDPTRRVWASLVAREVVGRNNVYEVWGKRTADCPAADATLQPPDTDDGDGTDTTTPDSTTTSLVEASSTVEATSSTSPETTGPASSSPVSIGTASVSSAAAGWVRLASGVTGPVTFTTALVDSASAVAPGDVIGVCQKNKSVRYYRGTVSAVNNASGRNYTFNTVLLEDYVRGVVPRESPASWAKAGGGKGIHALRAQAVAARSYAVSSRPRSSGAKTCDTSSCQVYGGAASRSRLGGKLARLENPASNAAVADTEGVVLRYANGAVAWALFSSSNGGRSITGLYEAVDDPGDAIASNPHHAWSKSVPVSTIISKWPQLGELVNIQVTKRSGGGVWDGWVDNLVLEGTKTSVRLTGDQFRRALKLKSRYLSFTLLRAPSRGSVGPALYIGDTVSAGALNDLKMLVDSSYQVTWDAKISRCVVTRTGTCATNNVALSIAASQTPAFAVVQAGYTEDPTTMGAAIDQTMEALLARGVSRVLWVNLSERRLNADGTATFAPANAALTEAAFRWTQLTVLDWNTASGSDNADRWFVKGTATNPDLVNLTAAGRSRFALFVRTQLDDLRSKDLLPVVVSETPITTVPTIPTTTLPSSETTVAETNPPASTTSEATSSTTSTTLAKLTVRPLRVGTRGTLVRILQRALADQGYPVRETGYFGLITQRYVKVFQRSQKLPVSGIAGMRTWAALGY</sequence>
<evidence type="ECO:0000259" key="3">
    <source>
        <dbReference type="Pfam" id="PF08486"/>
    </source>
</evidence>
<dbReference type="AlphaFoldDB" id="A0A6J6PSL2"/>
<dbReference type="InterPro" id="IPR002477">
    <property type="entry name" value="Peptidoglycan-bd-like"/>
</dbReference>
<dbReference type="InterPro" id="IPR036366">
    <property type="entry name" value="PGBDSf"/>
</dbReference>
<feature type="region of interest" description="Disordered" evidence="1">
    <location>
        <begin position="161"/>
        <end position="218"/>
    </location>
</feature>
<feature type="region of interest" description="Disordered" evidence="1">
    <location>
        <begin position="717"/>
        <end position="743"/>
    </location>
</feature>